<evidence type="ECO:0000313" key="1">
    <source>
        <dbReference type="EMBL" id="EZA51988.1"/>
    </source>
</evidence>
<keyword evidence="2" id="KW-1185">Reference proteome</keyword>
<dbReference type="EMBL" id="KK107362">
    <property type="protein sequence ID" value="EZA51988.1"/>
    <property type="molecule type" value="Genomic_DNA"/>
</dbReference>
<dbReference type="Proteomes" id="UP000053097">
    <property type="component" value="Unassembled WGS sequence"/>
</dbReference>
<name>A0A026W7L4_OOCBI</name>
<proteinExistence type="predicted"/>
<protein>
    <submittedName>
        <fullName evidence="1">Uncharacterized protein</fullName>
    </submittedName>
</protein>
<reference evidence="1 2" key="1">
    <citation type="journal article" date="2014" name="Curr. Biol.">
        <title>The genome of the clonal raider ant Cerapachys biroi.</title>
        <authorList>
            <person name="Oxley P.R."/>
            <person name="Ji L."/>
            <person name="Fetter-Pruneda I."/>
            <person name="McKenzie S.K."/>
            <person name="Li C."/>
            <person name="Hu H."/>
            <person name="Zhang G."/>
            <person name="Kronauer D.J."/>
        </authorList>
    </citation>
    <scope>NUCLEOTIDE SEQUENCE [LARGE SCALE GENOMIC DNA]</scope>
</reference>
<dbReference type="OrthoDB" id="7554118at2759"/>
<organism evidence="1 2">
    <name type="scientific">Ooceraea biroi</name>
    <name type="common">Clonal raider ant</name>
    <name type="synonym">Cerapachys biroi</name>
    <dbReference type="NCBI Taxonomy" id="2015173"/>
    <lineage>
        <taxon>Eukaryota</taxon>
        <taxon>Metazoa</taxon>
        <taxon>Ecdysozoa</taxon>
        <taxon>Arthropoda</taxon>
        <taxon>Hexapoda</taxon>
        <taxon>Insecta</taxon>
        <taxon>Pterygota</taxon>
        <taxon>Neoptera</taxon>
        <taxon>Endopterygota</taxon>
        <taxon>Hymenoptera</taxon>
        <taxon>Apocrita</taxon>
        <taxon>Aculeata</taxon>
        <taxon>Formicoidea</taxon>
        <taxon>Formicidae</taxon>
        <taxon>Dorylinae</taxon>
        <taxon>Ooceraea</taxon>
    </lineage>
</organism>
<accession>A0A026W7L4</accession>
<gene>
    <name evidence="1" type="ORF">X777_09447</name>
</gene>
<dbReference type="AlphaFoldDB" id="A0A026W7L4"/>
<dbReference type="OMA" id="MRSWERT"/>
<sequence length="60" mass="7604">MRAGQYWKEEEERKCRMCGKEEETWEHVWEKCRDWREQERGGWMESVERILEGRERERNG</sequence>
<evidence type="ECO:0000313" key="2">
    <source>
        <dbReference type="Proteomes" id="UP000053097"/>
    </source>
</evidence>